<dbReference type="Proteomes" id="UP000294545">
    <property type="component" value="Unassembled WGS sequence"/>
</dbReference>
<feature type="transmembrane region" description="Helical" evidence="8">
    <location>
        <begin position="47"/>
        <end position="72"/>
    </location>
</feature>
<keyword evidence="4" id="KW-0133">Cell shape</keyword>
<dbReference type="EMBL" id="SMGQ01000012">
    <property type="protein sequence ID" value="TCK93458.1"/>
    <property type="molecule type" value="Genomic_DNA"/>
</dbReference>
<feature type="transmembrane region" description="Helical" evidence="8">
    <location>
        <begin position="439"/>
        <end position="457"/>
    </location>
</feature>
<evidence type="ECO:0000256" key="5">
    <source>
        <dbReference type="ARBA" id="ARBA00022984"/>
    </source>
</evidence>
<keyword evidence="7 8" id="KW-0472">Membrane</keyword>
<dbReference type="GO" id="GO:0008360">
    <property type="term" value="P:regulation of cell shape"/>
    <property type="evidence" value="ECO:0007669"/>
    <property type="project" value="UniProtKB-KW"/>
</dbReference>
<evidence type="ECO:0000313" key="10">
    <source>
        <dbReference type="Proteomes" id="UP000294545"/>
    </source>
</evidence>
<accession>A0A4R1MKT5</accession>
<feature type="transmembrane region" description="Helical" evidence="8">
    <location>
        <begin position="127"/>
        <end position="148"/>
    </location>
</feature>
<evidence type="ECO:0000256" key="3">
    <source>
        <dbReference type="ARBA" id="ARBA00022692"/>
    </source>
</evidence>
<feature type="transmembrane region" description="Helical" evidence="8">
    <location>
        <begin position="342"/>
        <end position="362"/>
    </location>
</feature>
<feature type="transmembrane region" description="Helical" evidence="8">
    <location>
        <begin position="261"/>
        <end position="280"/>
    </location>
</feature>
<dbReference type="RefSeq" id="WP_132282363.1">
    <property type="nucleotide sequence ID" value="NZ_SMGQ01000012.1"/>
</dbReference>
<feature type="transmembrane region" description="Helical" evidence="8">
    <location>
        <begin position="184"/>
        <end position="203"/>
    </location>
</feature>
<dbReference type="AlphaFoldDB" id="A0A4R1MKT5"/>
<evidence type="ECO:0000256" key="2">
    <source>
        <dbReference type="ARBA" id="ARBA00022475"/>
    </source>
</evidence>
<dbReference type="PRINTS" id="PR01806">
    <property type="entry name" value="VIRFACTRMVIN"/>
</dbReference>
<name>A0A4R1MKT5_9FIRM</name>
<evidence type="ECO:0000256" key="1">
    <source>
        <dbReference type="ARBA" id="ARBA00004651"/>
    </source>
</evidence>
<dbReference type="GO" id="GO:0015648">
    <property type="term" value="F:lipid-linked peptidoglycan transporter activity"/>
    <property type="evidence" value="ECO:0007669"/>
    <property type="project" value="TreeGrafter"/>
</dbReference>
<feature type="transmembrane region" description="Helical" evidence="8">
    <location>
        <begin position="224"/>
        <end position="241"/>
    </location>
</feature>
<feature type="transmembrane region" description="Helical" evidence="8">
    <location>
        <begin position="7"/>
        <end position="27"/>
    </location>
</feature>
<sequence length="515" mass="57492">MDKKNNIINVASLVIMLTLIGKVLAFARDALIASRVGTSFEADAYFFANNLTTMSFVGVAASILTALIPVFVRIRKIEGKEAFFKFANNVINIFMCIAVALIIVVNIGAFIVRQYTSDPQIYLTSQIVSGLVISIFFITITYVFIAILQSMNQFGAAAMVSYPFNAVMIVYIFFFLNVDNLLQFAYFTAFAWGMQAAILIPTLRKNQYKYAFILNIKEKRLNQIWQMIIPIMIITMVHQNNVNIDNLFSYRFLGEGVASGIYYANTIYVAIVTVIIYGIMTVAYPKISEKNLVDTDSMNTYVLDIISIIGFIILPLTIGFTVLGKEIITMIYGRGEFGASSIQLTTTVLTRYAIGALGLGILEVLSKTYFASKRFLPPLLAILSINVTNIIGTSVLRYYGVGGIALSTSVSMLLGSFVFLGYYIKKHNIEISKSTRNNFFKMVAASLGMLLLIYPFQNILKTILDVNNSIHNLIIIFSTTLIGLLTYIVINVLVKESNTKNIYNQLVNRKRENNV</sequence>
<evidence type="ECO:0000256" key="6">
    <source>
        <dbReference type="ARBA" id="ARBA00022989"/>
    </source>
</evidence>
<dbReference type="Pfam" id="PF03023">
    <property type="entry name" value="MurJ"/>
    <property type="match status" value="1"/>
</dbReference>
<organism evidence="9 10">
    <name type="scientific">Natranaerovirga hydrolytica</name>
    <dbReference type="NCBI Taxonomy" id="680378"/>
    <lineage>
        <taxon>Bacteria</taxon>
        <taxon>Bacillati</taxon>
        <taxon>Bacillota</taxon>
        <taxon>Clostridia</taxon>
        <taxon>Lachnospirales</taxon>
        <taxon>Natranaerovirgaceae</taxon>
        <taxon>Natranaerovirga</taxon>
    </lineage>
</organism>
<feature type="transmembrane region" description="Helical" evidence="8">
    <location>
        <begin position="93"/>
        <end position="115"/>
    </location>
</feature>
<dbReference type="OrthoDB" id="9804143at2"/>
<gene>
    <name evidence="9" type="ORF">EDC19_1651</name>
</gene>
<dbReference type="InterPro" id="IPR051050">
    <property type="entry name" value="Lipid_II_flippase_MurJ/MviN"/>
</dbReference>
<dbReference type="PANTHER" id="PTHR47019:SF1">
    <property type="entry name" value="LIPID II FLIPPASE MURJ"/>
    <property type="match status" value="1"/>
</dbReference>
<dbReference type="PANTHER" id="PTHR47019">
    <property type="entry name" value="LIPID II FLIPPASE MURJ"/>
    <property type="match status" value="1"/>
</dbReference>
<proteinExistence type="predicted"/>
<evidence type="ECO:0000256" key="8">
    <source>
        <dbReference type="SAM" id="Phobius"/>
    </source>
</evidence>
<protein>
    <submittedName>
        <fullName evidence="9">Murein biosynthesis integral membrane protein MurJ</fullName>
    </submittedName>
</protein>
<dbReference type="GO" id="GO:0005886">
    <property type="term" value="C:plasma membrane"/>
    <property type="evidence" value="ECO:0007669"/>
    <property type="project" value="UniProtKB-SubCell"/>
</dbReference>
<keyword evidence="5" id="KW-0573">Peptidoglycan synthesis</keyword>
<feature type="transmembrane region" description="Helical" evidence="8">
    <location>
        <begin position="398"/>
        <end position="424"/>
    </location>
</feature>
<dbReference type="InterPro" id="IPR004268">
    <property type="entry name" value="MurJ"/>
</dbReference>
<dbReference type="GO" id="GO:0009252">
    <property type="term" value="P:peptidoglycan biosynthetic process"/>
    <property type="evidence" value="ECO:0007669"/>
    <property type="project" value="UniProtKB-KW"/>
</dbReference>
<evidence type="ECO:0000256" key="4">
    <source>
        <dbReference type="ARBA" id="ARBA00022960"/>
    </source>
</evidence>
<dbReference type="GO" id="GO:0034204">
    <property type="term" value="P:lipid translocation"/>
    <property type="evidence" value="ECO:0007669"/>
    <property type="project" value="TreeGrafter"/>
</dbReference>
<keyword evidence="10" id="KW-1185">Reference proteome</keyword>
<comment type="caution">
    <text evidence="9">The sequence shown here is derived from an EMBL/GenBank/DDBJ whole genome shotgun (WGS) entry which is preliminary data.</text>
</comment>
<feature type="transmembrane region" description="Helical" evidence="8">
    <location>
        <begin position="469"/>
        <end position="494"/>
    </location>
</feature>
<feature type="transmembrane region" description="Helical" evidence="8">
    <location>
        <begin position="301"/>
        <end position="322"/>
    </location>
</feature>
<feature type="transmembrane region" description="Helical" evidence="8">
    <location>
        <begin position="160"/>
        <end position="178"/>
    </location>
</feature>
<feature type="transmembrane region" description="Helical" evidence="8">
    <location>
        <begin position="374"/>
        <end position="392"/>
    </location>
</feature>
<comment type="subcellular location">
    <subcellularLocation>
        <location evidence="1">Cell membrane</location>
        <topology evidence="1">Multi-pass membrane protein</topology>
    </subcellularLocation>
</comment>
<keyword evidence="2" id="KW-1003">Cell membrane</keyword>
<keyword evidence="3 8" id="KW-0812">Transmembrane</keyword>
<reference evidence="9 10" key="1">
    <citation type="submission" date="2019-03" db="EMBL/GenBank/DDBJ databases">
        <title>Genomic Encyclopedia of Type Strains, Phase IV (KMG-IV): sequencing the most valuable type-strain genomes for metagenomic binning, comparative biology and taxonomic classification.</title>
        <authorList>
            <person name="Goeker M."/>
        </authorList>
    </citation>
    <scope>NUCLEOTIDE SEQUENCE [LARGE SCALE GENOMIC DNA]</scope>
    <source>
        <strain evidence="9 10">DSM 24176</strain>
    </source>
</reference>
<evidence type="ECO:0000256" key="7">
    <source>
        <dbReference type="ARBA" id="ARBA00023136"/>
    </source>
</evidence>
<keyword evidence="6 8" id="KW-1133">Transmembrane helix</keyword>
<evidence type="ECO:0000313" key="9">
    <source>
        <dbReference type="EMBL" id="TCK93458.1"/>
    </source>
</evidence>